<dbReference type="Pfam" id="PF11716">
    <property type="entry name" value="MDMPI_N"/>
    <property type="match status" value="1"/>
</dbReference>
<evidence type="ECO:0000313" key="3">
    <source>
        <dbReference type="Proteomes" id="UP000252015"/>
    </source>
</evidence>
<dbReference type="GO" id="GO:0046872">
    <property type="term" value="F:metal ion binding"/>
    <property type="evidence" value="ECO:0007669"/>
    <property type="project" value="InterPro"/>
</dbReference>
<gene>
    <name evidence="2" type="ORF">MSP7336_03827</name>
</gene>
<organism evidence="2 3">
    <name type="scientific">Mycobacterium shimoidei</name>
    <dbReference type="NCBI Taxonomy" id="29313"/>
    <lineage>
        <taxon>Bacteria</taxon>
        <taxon>Bacillati</taxon>
        <taxon>Actinomycetota</taxon>
        <taxon>Actinomycetes</taxon>
        <taxon>Mycobacteriales</taxon>
        <taxon>Mycobacteriaceae</taxon>
        <taxon>Mycobacterium</taxon>
    </lineage>
</organism>
<dbReference type="RefSeq" id="WP_069397859.1">
    <property type="nucleotide sequence ID" value="NZ_JACKUN010000016.1"/>
</dbReference>
<dbReference type="InterPro" id="IPR034660">
    <property type="entry name" value="DinB/YfiT-like"/>
</dbReference>
<feature type="domain" description="Mycothiol-dependent maleylpyruvate isomerase metal-binding" evidence="1">
    <location>
        <begin position="10"/>
        <end position="51"/>
    </location>
</feature>
<reference evidence="2 3" key="1">
    <citation type="submission" date="2018-05" db="EMBL/GenBank/DDBJ databases">
        <authorList>
            <consortium name="IHU Genomes"/>
        </authorList>
    </citation>
    <scope>NUCLEOTIDE SEQUENCE [LARGE SCALE GENOMIC DNA]</scope>
    <source>
        <strain evidence="2 3">P7336</strain>
    </source>
</reference>
<proteinExistence type="predicted"/>
<dbReference type="STRING" id="29313.BHQ16_20200"/>
<sequence length="182" mass="19211">MDLLVGHELAQDAFATVLANISAAQLGAPTPCSEWAIGDLIEHVLSGNELVACGIGVYEKPPNRPDNLLDAHRATAAAAQQAFTSPGAMDAIFELPIGPVPGRFFLPMRAIDVLTHAWDLAIASSQSVHFDPELAATQLAAARQLVQPEFRGPGRPFGEPQPCAADRAPADQLAAFLGRKVD</sequence>
<dbReference type="InterPro" id="IPR017517">
    <property type="entry name" value="Maleyloyr_isom"/>
</dbReference>
<dbReference type="Gene3D" id="1.20.120.450">
    <property type="entry name" value="dinb family like domain"/>
    <property type="match status" value="2"/>
</dbReference>
<name>A0A1E3T3B5_MYCSH</name>
<dbReference type="NCBIfam" id="TIGR03083">
    <property type="entry name" value="maleylpyruvate isomerase family mycothiol-dependent enzyme"/>
    <property type="match status" value="1"/>
</dbReference>
<dbReference type="InterPro" id="IPR017520">
    <property type="entry name" value="CHP03086"/>
</dbReference>
<dbReference type="InterPro" id="IPR024344">
    <property type="entry name" value="MDMPI_metal-binding"/>
</dbReference>
<accession>A0A1E3T3B5</accession>
<protein>
    <recommendedName>
        <fullName evidence="1">Mycothiol-dependent maleylpyruvate isomerase metal-binding domain-containing protein</fullName>
    </recommendedName>
</protein>
<evidence type="ECO:0000259" key="1">
    <source>
        <dbReference type="Pfam" id="PF11716"/>
    </source>
</evidence>
<dbReference type="EMBL" id="UEGW01000001">
    <property type="protein sequence ID" value="SRX95558.1"/>
    <property type="molecule type" value="Genomic_DNA"/>
</dbReference>
<dbReference type="OrthoDB" id="5185819at2"/>
<dbReference type="AlphaFoldDB" id="A0A1E3T3B5"/>
<dbReference type="SUPFAM" id="SSF109854">
    <property type="entry name" value="DinB/YfiT-like putative metalloenzymes"/>
    <property type="match status" value="1"/>
</dbReference>
<dbReference type="NCBIfam" id="TIGR03086">
    <property type="entry name" value="TIGR03086 family metal-binding protein"/>
    <property type="match status" value="1"/>
</dbReference>
<evidence type="ECO:0000313" key="2">
    <source>
        <dbReference type="EMBL" id="SRX95558.1"/>
    </source>
</evidence>
<dbReference type="Proteomes" id="UP000252015">
    <property type="component" value="Unassembled WGS sequence"/>
</dbReference>
<keyword evidence="3" id="KW-1185">Reference proteome</keyword>